<keyword evidence="11" id="KW-1185">Reference proteome</keyword>
<evidence type="ECO:0000256" key="8">
    <source>
        <dbReference type="SAM" id="MobiDB-lite"/>
    </source>
</evidence>
<dbReference type="Proteomes" id="UP001303373">
    <property type="component" value="Chromosome 3"/>
</dbReference>
<feature type="transmembrane region" description="Helical" evidence="9">
    <location>
        <begin position="576"/>
        <end position="599"/>
    </location>
</feature>
<dbReference type="InterPro" id="IPR045863">
    <property type="entry name" value="CorA_TM1_TM2"/>
</dbReference>
<evidence type="ECO:0000256" key="2">
    <source>
        <dbReference type="ARBA" id="ARBA00009765"/>
    </source>
</evidence>
<dbReference type="Gene3D" id="1.20.58.340">
    <property type="entry name" value="Magnesium transport protein CorA, transmembrane region"/>
    <property type="match status" value="2"/>
</dbReference>
<dbReference type="GO" id="GO:0005886">
    <property type="term" value="C:plasma membrane"/>
    <property type="evidence" value="ECO:0007669"/>
    <property type="project" value="UniProtKB-SubCell"/>
</dbReference>
<comment type="similarity">
    <text evidence="2">Belongs to the CorA metal ion transporter (MIT) (TC 1.A.35) family.</text>
</comment>
<comment type="subcellular location">
    <subcellularLocation>
        <location evidence="1">Cell membrane</location>
        <topology evidence="1">Multi-pass membrane protein</topology>
    </subcellularLocation>
</comment>
<name>A0AAQ3M1C6_9PEZI</name>
<evidence type="ECO:0000313" key="11">
    <source>
        <dbReference type="Proteomes" id="UP001303373"/>
    </source>
</evidence>
<dbReference type="GO" id="GO:0050897">
    <property type="term" value="F:cobalt ion binding"/>
    <property type="evidence" value="ECO:0007669"/>
    <property type="project" value="TreeGrafter"/>
</dbReference>
<reference evidence="10 11" key="1">
    <citation type="submission" date="2023-11" db="EMBL/GenBank/DDBJ databases">
        <title>An acidophilic fungus is an integral part of prey digestion in a carnivorous sundew plant.</title>
        <authorList>
            <person name="Tsai I.J."/>
        </authorList>
    </citation>
    <scope>NUCLEOTIDE SEQUENCE [LARGE SCALE GENOMIC DNA]</scope>
    <source>
        <strain evidence="10">169a</strain>
    </source>
</reference>
<feature type="compositionally biased region" description="Low complexity" evidence="8">
    <location>
        <begin position="36"/>
        <end position="49"/>
    </location>
</feature>
<feature type="transmembrane region" description="Helical" evidence="9">
    <location>
        <begin position="611"/>
        <end position="635"/>
    </location>
</feature>
<keyword evidence="4" id="KW-1003">Cell membrane</keyword>
<keyword evidence="6 9" id="KW-1133">Transmembrane helix</keyword>
<dbReference type="InterPro" id="IPR045861">
    <property type="entry name" value="CorA_cytoplasmic_dom"/>
</dbReference>
<evidence type="ECO:0000256" key="6">
    <source>
        <dbReference type="ARBA" id="ARBA00022989"/>
    </source>
</evidence>
<evidence type="ECO:0000256" key="4">
    <source>
        <dbReference type="ARBA" id="ARBA00022475"/>
    </source>
</evidence>
<keyword evidence="5 9" id="KW-0812">Transmembrane</keyword>
<evidence type="ECO:0000256" key="1">
    <source>
        <dbReference type="ARBA" id="ARBA00004651"/>
    </source>
</evidence>
<proteinExistence type="inferred from homology"/>
<gene>
    <name evidence="10" type="ORF">R9X50_00268100</name>
</gene>
<evidence type="ECO:0000256" key="3">
    <source>
        <dbReference type="ARBA" id="ARBA00022448"/>
    </source>
</evidence>
<feature type="region of interest" description="Disordered" evidence="8">
    <location>
        <begin position="1"/>
        <end position="108"/>
    </location>
</feature>
<dbReference type="SUPFAM" id="SSF143865">
    <property type="entry name" value="CorA soluble domain-like"/>
    <property type="match status" value="1"/>
</dbReference>
<accession>A0AAQ3M1C6</accession>
<dbReference type="PANTHER" id="PTHR46494">
    <property type="entry name" value="CORA FAMILY METAL ION TRANSPORTER (EUROFUNG)"/>
    <property type="match status" value="1"/>
</dbReference>
<keyword evidence="3" id="KW-0813">Transport</keyword>
<dbReference type="EMBL" id="CP138582">
    <property type="protein sequence ID" value="WPG99861.1"/>
    <property type="molecule type" value="Genomic_DNA"/>
</dbReference>
<dbReference type="Pfam" id="PF01544">
    <property type="entry name" value="CorA"/>
    <property type="match status" value="1"/>
</dbReference>
<keyword evidence="7 9" id="KW-0472">Membrane</keyword>
<sequence>MTTVRDFTSPELESTLQPPHPPQTSTSGSGLSFANPISPMAPISPISTIDINDSGRRPSRASTCSAKTASGGVRRRRNRTNTLQSYHEPDSSNWQPGAEPGIDTNAEDDRLPAHLSTLKADCDINIIDFSTNTEPRIMQATNETLADRLLEPRPEGISCRWISVNGLSWDVIKCLGNKYNLHRLAIEDMIHTHTRTKVDWYADHAFVVLTLQKLVKLHQHRGHESECGCEASLDDKDAFDEKMEEAQQAERRRSNFGRRRSTQKDILPRYLDRDHDGKIDEFVLAHSGISESDPIKPIRTLHRYESAQIPEHTAFMERHSALAADDLAVSVEQVSLFLLSDNTVISFFEHSAEDVETPIMARLKSPETMLRISCDASLMLQAIIDAIVDLAVRVKDAYNKSRKELQVDAMTNPDIKTSRALHIFGEEIDMLQNLFKPIVHLVNALRDHNIDPTLSTMHSFTVPAPAYSHLPLPEQSVPEIDIQGPMPNVKVENQTKRDRDGAPPFLRSISGAVRRAPFKRTETTASVIISPLAHTYFGDVLDHCITIIQSFEQMDASATNISTLIFNTVGAKTNNFMMILAVVTVFFAPLTFISGYFGMNFAEGSGLKHPFGFFWIVAIPALTCFMLLVFATMLWENVEDFLAKRGIRAHRRRRQGKV</sequence>
<evidence type="ECO:0000256" key="7">
    <source>
        <dbReference type="ARBA" id="ARBA00023136"/>
    </source>
</evidence>
<organism evidence="10 11">
    <name type="scientific">Acrodontium crateriforme</name>
    <dbReference type="NCBI Taxonomy" id="150365"/>
    <lineage>
        <taxon>Eukaryota</taxon>
        <taxon>Fungi</taxon>
        <taxon>Dikarya</taxon>
        <taxon>Ascomycota</taxon>
        <taxon>Pezizomycotina</taxon>
        <taxon>Dothideomycetes</taxon>
        <taxon>Dothideomycetidae</taxon>
        <taxon>Mycosphaerellales</taxon>
        <taxon>Teratosphaeriaceae</taxon>
        <taxon>Acrodontium</taxon>
    </lineage>
</organism>
<dbReference type="AlphaFoldDB" id="A0AAQ3M1C6"/>
<evidence type="ECO:0000256" key="5">
    <source>
        <dbReference type="ARBA" id="ARBA00022692"/>
    </source>
</evidence>
<evidence type="ECO:0000313" key="10">
    <source>
        <dbReference type="EMBL" id="WPG99861.1"/>
    </source>
</evidence>
<dbReference type="PANTHER" id="PTHR46494:SF1">
    <property type="entry name" value="CORA FAMILY METAL ION TRANSPORTER (EUROFUNG)"/>
    <property type="match status" value="1"/>
</dbReference>
<dbReference type="GO" id="GO:0015095">
    <property type="term" value="F:magnesium ion transmembrane transporter activity"/>
    <property type="evidence" value="ECO:0007669"/>
    <property type="project" value="TreeGrafter"/>
</dbReference>
<dbReference type="GO" id="GO:0000287">
    <property type="term" value="F:magnesium ion binding"/>
    <property type="evidence" value="ECO:0007669"/>
    <property type="project" value="TreeGrafter"/>
</dbReference>
<dbReference type="SUPFAM" id="SSF144083">
    <property type="entry name" value="Magnesium transport protein CorA, transmembrane region"/>
    <property type="match status" value="1"/>
</dbReference>
<protein>
    <submittedName>
        <fullName evidence="10">Cobalt/magnesium transport protein cora</fullName>
    </submittedName>
</protein>
<feature type="compositionally biased region" description="Polar residues" evidence="8">
    <location>
        <begin position="1"/>
        <end position="32"/>
    </location>
</feature>
<dbReference type="InterPro" id="IPR002523">
    <property type="entry name" value="MgTranspt_CorA/ZnTranspt_ZntB"/>
</dbReference>
<evidence type="ECO:0000256" key="9">
    <source>
        <dbReference type="SAM" id="Phobius"/>
    </source>
</evidence>
<dbReference type="GO" id="GO:0015087">
    <property type="term" value="F:cobalt ion transmembrane transporter activity"/>
    <property type="evidence" value="ECO:0007669"/>
    <property type="project" value="TreeGrafter"/>
</dbReference>
<dbReference type="Gene3D" id="3.30.460.20">
    <property type="entry name" value="CorA soluble domain-like"/>
    <property type="match status" value="1"/>
</dbReference>